<dbReference type="Pfam" id="PF00501">
    <property type="entry name" value="AMP-binding"/>
    <property type="match status" value="1"/>
</dbReference>
<comment type="caution">
    <text evidence="5">The sequence shown here is derived from an EMBL/GenBank/DDBJ whole genome shotgun (WGS) entry which is preliminary data.</text>
</comment>
<dbReference type="Gene3D" id="3.30.300.30">
    <property type="match status" value="1"/>
</dbReference>
<keyword evidence="2" id="KW-0436">Ligase</keyword>
<evidence type="ECO:0000259" key="3">
    <source>
        <dbReference type="Pfam" id="PF00501"/>
    </source>
</evidence>
<feature type="domain" description="AMP-dependent synthetase/ligase" evidence="3">
    <location>
        <begin position="9"/>
        <end position="338"/>
    </location>
</feature>
<reference evidence="5" key="1">
    <citation type="submission" date="2018-08" db="EMBL/GenBank/DDBJ databases">
        <authorList>
            <person name="Jin W."/>
            <person name="Wang H."/>
            <person name="Yang Y."/>
            <person name="Li M."/>
            <person name="Liu J."/>
        </authorList>
    </citation>
    <scope>NUCLEOTIDE SEQUENCE</scope>
    <source>
        <strain evidence="5">AESS21</strain>
    </source>
</reference>
<name>A0A944CDR9_9HYPH</name>
<comment type="similarity">
    <text evidence="1">Belongs to the ATP-dependent AMP-binding enzyme family.</text>
</comment>
<dbReference type="InterPro" id="IPR045851">
    <property type="entry name" value="AMP-bd_C_sf"/>
</dbReference>
<gene>
    <name evidence="5" type="ORF">DYI23_15250</name>
</gene>
<dbReference type="InterPro" id="IPR042099">
    <property type="entry name" value="ANL_N_sf"/>
</dbReference>
<evidence type="ECO:0000313" key="5">
    <source>
        <dbReference type="EMBL" id="MBS8261581.1"/>
    </source>
</evidence>
<sequence>MAFVGETLEALAKSDPQAPAISCSGRLWTRAEFFAEVLALAEALQTRVPKGARVALCLRDPVLLLTAFFAVARTGAIAMVYDPDWPHERRAWIDQSVQPALILEADSFDEVLTALTNHGVLSQEPRHRLDEADPFYVGFTSGSTGVPKGYCRSHRSWLESFGVSAREFAIAASDQVIIPGNMVHSLHLYGAVQGLCAGAQVDVAERFNPRLVAVSLRQSVSAVFYATPTQIHYVAQELRRSGPAPHLRLVLASGAKWRDADRIAMAAVFPAARLVEFYGASEMSFLTVATPEDNVPSGSVGRAAEGVSLSIRNSAGKAQAPGQTGLIWARSGMLFDGYICGGGSEIAWEDGWLTVGDCGFLDKNGFLFLSGREKRMIVTSGVNVYPEEVEHALLSHEGVALAAVVARPDPIRGSELVAVVSLETGALVSEADLRRHCAERLGRSRTPRAFLFRSELPLTPGGKIDLMRLEFELQNSEQSQ</sequence>
<dbReference type="Proteomes" id="UP000705379">
    <property type="component" value="Unassembled WGS sequence"/>
</dbReference>
<evidence type="ECO:0000313" key="6">
    <source>
        <dbReference type="Proteomes" id="UP000705379"/>
    </source>
</evidence>
<dbReference type="SUPFAM" id="SSF56801">
    <property type="entry name" value="Acetyl-CoA synthetase-like"/>
    <property type="match status" value="1"/>
</dbReference>
<dbReference type="AlphaFoldDB" id="A0A944CDR9"/>
<dbReference type="RefSeq" id="WP_213216989.1">
    <property type="nucleotide sequence ID" value="NZ_QTKU01000004.1"/>
</dbReference>
<dbReference type="PANTHER" id="PTHR43201">
    <property type="entry name" value="ACYL-COA SYNTHETASE"/>
    <property type="match status" value="1"/>
</dbReference>
<organism evidence="5 6">
    <name type="scientific">Roseibium polysiphoniae</name>
    <dbReference type="NCBI Taxonomy" id="2571221"/>
    <lineage>
        <taxon>Bacteria</taxon>
        <taxon>Pseudomonadati</taxon>
        <taxon>Pseudomonadota</taxon>
        <taxon>Alphaproteobacteria</taxon>
        <taxon>Hyphomicrobiales</taxon>
        <taxon>Stappiaceae</taxon>
        <taxon>Roseibium</taxon>
    </lineage>
</organism>
<evidence type="ECO:0000256" key="2">
    <source>
        <dbReference type="ARBA" id="ARBA00022598"/>
    </source>
</evidence>
<dbReference type="InterPro" id="IPR025110">
    <property type="entry name" value="AMP-bd_C"/>
</dbReference>
<feature type="domain" description="AMP-binding enzyme C-terminal" evidence="4">
    <location>
        <begin position="388"/>
        <end position="463"/>
    </location>
</feature>
<dbReference type="PANTHER" id="PTHR43201:SF5">
    <property type="entry name" value="MEDIUM-CHAIN ACYL-COA LIGASE ACSF2, MITOCHONDRIAL"/>
    <property type="match status" value="1"/>
</dbReference>
<dbReference type="EMBL" id="QTKU01000004">
    <property type="protein sequence ID" value="MBS8261581.1"/>
    <property type="molecule type" value="Genomic_DNA"/>
</dbReference>
<dbReference type="InterPro" id="IPR020845">
    <property type="entry name" value="AMP-binding_CS"/>
</dbReference>
<dbReference type="PROSITE" id="PS00455">
    <property type="entry name" value="AMP_BINDING"/>
    <property type="match status" value="1"/>
</dbReference>
<dbReference type="Pfam" id="PF13193">
    <property type="entry name" value="AMP-binding_C"/>
    <property type="match status" value="1"/>
</dbReference>
<dbReference type="InterPro" id="IPR000873">
    <property type="entry name" value="AMP-dep_synth/lig_dom"/>
</dbReference>
<protein>
    <submittedName>
        <fullName evidence="5">AMP-dependent synthetase</fullName>
    </submittedName>
</protein>
<reference evidence="5" key="2">
    <citation type="journal article" date="2021" name="Microorganisms">
        <title>Bacterial Dimethylsulfoniopropionate Biosynthesis in the East China Sea.</title>
        <authorList>
            <person name="Liu J."/>
            <person name="Zhang Y."/>
            <person name="Liu J."/>
            <person name="Zhong H."/>
            <person name="Williams B.T."/>
            <person name="Zheng Y."/>
            <person name="Curson A.R.J."/>
            <person name="Sun C."/>
            <person name="Sun H."/>
            <person name="Song D."/>
            <person name="Wagner Mackenzie B."/>
            <person name="Bermejo Martinez A."/>
            <person name="Todd J.D."/>
            <person name="Zhang X.H."/>
        </authorList>
    </citation>
    <scope>NUCLEOTIDE SEQUENCE</scope>
    <source>
        <strain evidence="5">AESS21</strain>
    </source>
</reference>
<dbReference type="GO" id="GO:0006631">
    <property type="term" value="P:fatty acid metabolic process"/>
    <property type="evidence" value="ECO:0007669"/>
    <property type="project" value="TreeGrafter"/>
</dbReference>
<evidence type="ECO:0000256" key="1">
    <source>
        <dbReference type="ARBA" id="ARBA00006432"/>
    </source>
</evidence>
<dbReference type="GO" id="GO:0031956">
    <property type="term" value="F:medium-chain fatty acid-CoA ligase activity"/>
    <property type="evidence" value="ECO:0007669"/>
    <property type="project" value="TreeGrafter"/>
</dbReference>
<proteinExistence type="inferred from homology"/>
<accession>A0A944CDR9</accession>
<dbReference type="Gene3D" id="3.40.50.12780">
    <property type="entry name" value="N-terminal domain of ligase-like"/>
    <property type="match status" value="1"/>
</dbReference>
<evidence type="ECO:0000259" key="4">
    <source>
        <dbReference type="Pfam" id="PF13193"/>
    </source>
</evidence>